<comment type="caution">
    <text evidence="1">The sequence shown here is derived from an EMBL/GenBank/DDBJ whole genome shotgun (WGS) entry which is preliminary data.</text>
</comment>
<protein>
    <submittedName>
        <fullName evidence="1">Uncharacterized protein</fullName>
    </submittedName>
</protein>
<evidence type="ECO:0000313" key="2">
    <source>
        <dbReference type="Proteomes" id="UP001200430"/>
    </source>
</evidence>
<sequence>MEKIVLDGVPLTLDEDGNVQVYERISSILTDQNRVIASVAVDGVEMSPEAFVSLEGGTSVEFVSMDVRELVVQTLGTAGEYVVNVRKGALSVADLLESEKVEQAMNLSVQVMEGMDWLLTAVGRCTSLLGCTPDEGIFGDFQDARQKVAEKMESVVDSFEAGKLFAPAFVFREEIPPLIDVVQNTIAALEGQVTGRRQ</sequence>
<dbReference type="RefSeq" id="WP_236097982.1">
    <property type="nucleotide sequence ID" value="NZ_JAKGUD010000001.1"/>
</dbReference>
<evidence type="ECO:0000313" key="1">
    <source>
        <dbReference type="EMBL" id="MCF4141529.1"/>
    </source>
</evidence>
<name>A0ABS9EJZ6_9BACT</name>
<gene>
    <name evidence="1" type="ORF">L2W38_01685</name>
</gene>
<proteinExistence type="predicted"/>
<keyword evidence="2" id="KW-1185">Reference proteome</keyword>
<dbReference type="Proteomes" id="UP001200430">
    <property type="component" value="Unassembled WGS sequence"/>
</dbReference>
<organism evidence="1 2">
    <name type="scientific">Dethiosulfovibrio marinus</name>
    <dbReference type="NCBI Taxonomy" id="133532"/>
    <lineage>
        <taxon>Bacteria</taxon>
        <taxon>Thermotogati</taxon>
        <taxon>Synergistota</taxon>
        <taxon>Synergistia</taxon>
        <taxon>Synergistales</taxon>
        <taxon>Dethiosulfovibrionaceae</taxon>
        <taxon>Dethiosulfovibrio</taxon>
    </lineage>
</organism>
<accession>A0ABS9EJZ6</accession>
<dbReference type="EMBL" id="JAKGUD010000001">
    <property type="protein sequence ID" value="MCF4141529.1"/>
    <property type="molecule type" value="Genomic_DNA"/>
</dbReference>
<reference evidence="1 2" key="1">
    <citation type="submission" date="2022-01" db="EMBL/GenBank/DDBJ databases">
        <title>Dethiosulfovibrio faecalis sp. nov., a novel proteolytic, non-sulfur-reducing bacterium isolated from a marine aquaculture solid waste bioreactor.</title>
        <authorList>
            <person name="Grabowski S."/>
            <person name="Apolinario E."/>
            <person name="Schneider N."/>
            <person name="Marshall C.W."/>
            <person name="Sowers K.R."/>
        </authorList>
    </citation>
    <scope>NUCLEOTIDE SEQUENCE [LARGE SCALE GENOMIC DNA]</scope>
    <source>
        <strain evidence="1 2">DSM 12537</strain>
    </source>
</reference>